<dbReference type="FunFam" id="1.10.10.10:FF:000214">
    <property type="entry name" value="Methylated-DNA--protein-cysteine methyltransferase"/>
    <property type="match status" value="1"/>
</dbReference>
<keyword evidence="3 9" id="KW-0963">Cytoplasm</keyword>
<evidence type="ECO:0000256" key="5">
    <source>
        <dbReference type="ARBA" id="ARBA00022679"/>
    </source>
</evidence>
<dbReference type="CDD" id="cd06445">
    <property type="entry name" value="ATase"/>
    <property type="match status" value="1"/>
</dbReference>
<comment type="function">
    <text evidence="9">Involved in the cellular defense against the biological effects of O6-methylguanine (O6-MeG) and O4-methylthymine (O4-MeT) in DNA. Repairs the methylated nucleobase in DNA by stoichiometrically transferring the methyl group to a cysteine residue in the enzyme. This is a suicide reaction: the enzyme is irreversibly inactivated.</text>
</comment>
<comment type="catalytic activity">
    <reaction evidence="8 9">
        <text>a 6-O-methyl-2'-deoxyguanosine in DNA + L-cysteinyl-[protein] = S-methyl-L-cysteinyl-[protein] + a 2'-deoxyguanosine in DNA</text>
        <dbReference type="Rhea" id="RHEA:24000"/>
        <dbReference type="Rhea" id="RHEA-COMP:10131"/>
        <dbReference type="Rhea" id="RHEA-COMP:10132"/>
        <dbReference type="Rhea" id="RHEA-COMP:11367"/>
        <dbReference type="Rhea" id="RHEA-COMP:11368"/>
        <dbReference type="ChEBI" id="CHEBI:29950"/>
        <dbReference type="ChEBI" id="CHEBI:82612"/>
        <dbReference type="ChEBI" id="CHEBI:85445"/>
        <dbReference type="ChEBI" id="CHEBI:85448"/>
        <dbReference type="EC" id="2.1.1.63"/>
    </reaction>
</comment>
<dbReference type="GO" id="GO:0003908">
    <property type="term" value="F:methylated-DNA-[protein]-cysteine S-methyltransferase activity"/>
    <property type="evidence" value="ECO:0007669"/>
    <property type="project" value="UniProtKB-UniRule"/>
</dbReference>
<sequence length="208" mass="21712">MSTELEMPAELAAVAAGEAEAVARLRASLVDAAGADGLIDVAYRLVDSPVGPLLLAGTAVGLVRVAFAREGHDAVLQSLAVTVSPRILRAPARLDDAARELEEYFAGRRRLFDLPLDLRLATGFRREVLAHLPEIGYGHTASYATVAALTSSPHAVRAVGTACARNPLPLVVPCHRVVRSDGSRGSYLGGTEAKALLLDLEAGAATCP</sequence>
<evidence type="ECO:0000259" key="10">
    <source>
        <dbReference type="Pfam" id="PF01035"/>
    </source>
</evidence>
<evidence type="ECO:0000256" key="4">
    <source>
        <dbReference type="ARBA" id="ARBA00022603"/>
    </source>
</evidence>
<comment type="similarity">
    <text evidence="2 9">Belongs to the MGMT family.</text>
</comment>
<dbReference type="Pfam" id="PF02870">
    <property type="entry name" value="Methyltransf_1N"/>
    <property type="match status" value="1"/>
</dbReference>
<dbReference type="InterPro" id="IPR001497">
    <property type="entry name" value="MethylDNA_cys_MeTrfase_AS"/>
</dbReference>
<dbReference type="InterPro" id="IPR014048">
    <property type="entry name" value="MethylDNA_cys_MeTrfase_DNA-bd"/>
</dbReference>
<keyword evidence="13" id="KW-1185">Reference proteome</keyword>
<comment type="caution">
    <text evidence="12">The sequence shown here is derived from an EMBL/GenBank/DDBJ whole genome shotgun (WGS) entry which is preliminary data.</text>
</comment>
<dbReference type="RefSeq" id="WP_176633224.1">
    <property type="nucleotide sequence ID" value="NZ_JAAMFM010000001.1"/>
</dbReference>
<dbReference type="Gene3D" id="3.30.160.70">
    <property type="entry name" value="Methylated DNA-protein cysteine methyltransferase domain"/>
    <property type="match status" value="1"/>
</dbReference>
<dbReference type="InterPro" id="IPR008332">
    <property type="entry name" value="MethylG_MeTrfase_N"/>
</dbReference>
<comment type="subcellular location">
    <subcellularLocation>
        <location evidence="9">Cytoplasm</location>
    </subcellularLocation>
</comment>
<dbReference type="AlphaFoldDB" id="A0A7Y7IDJ2"/>
<accession>A0A7Y7IDJ2</accession>
<keyword evidence="5 9" id="KW-0808">Transferase</keyword>
<evidence type="ECO:0000256" key="9">
    <source>
        <dbReference type="HAMAP-Rule" id="MF_00772"/>
    </source>
</evidence>
<evidence type="ECO:0000256" key="8">
    <source>
        <dbReference type="ARBA" id="ARBA00049348"/>
    </source>
</evidence>
<evidence type="ECO:0000256" key="6">
    <source>
        <dbReference type="ARBA" id="ARBA00022763"/>
    </source>
</evidence>
<name>A0A7Y7IDJ2_9MICC</name>
<dbReference type="Proteomes" id="UP000543556">
    <property type="component" value="Unassembled WGS sequence"/>
</dbReference>
<dbReference type="InterPro" id="IPR036388">
    <property type="entry name" value="WH-like_DNA-bd_sf"/>
</dbReference>
<dbReference type="InterPro" id="IPR036217">
    <property type="entry name" value="MethylDNA_cys_MeTrfase_DNAb"/>
</dbReference>
<dbReference type="Gene3D" id="1.10.10.10">
    <property type="entry name" value="Winged helix-like DNA-binding domain superfamily/Winged helix DNA-binding domain"/>
    <property type="match status" value="1"/>
</dbReference>
<evidence type="ECO:0000259" key="11">
    <source>
        <dbReference type="Pfam" id="PF02870"/>
    </source>
</evidence>
<dbReference type="SUPFAM" id="SSF46767">
    <property type="entry name" value="Methylated DNA-protein cysteine methyltransferase, C-terminal domain"/>
    <property type="match status" value="1"/>
</dbReference>
<evidence type="ECO:0000313" key="13">
    <source>
        <dbReference type="Proteomes" id="UP000543556"/>
    </source>
</evidence>
<dbReference type="InterPro" id="IPR023546">
    <property type="entry name" value="MGMT"/>
</dbReference>
<feature type="domain" description="Methylguanine DNA methyltransferase ribonuclease-like" evidence="11">
    <location>
        <begin position="42"/>
        <end position="118"/>
    </location>
</feature>
<proteinExistence type="inferred from homology"/>
<evidence type="ECO:0000256" key="2">
    <source>
        <dbReference type="ARBA" id="ARBA00008711"/>
    </source>
</evidence>
<dbReference type="PANTHER" id="PTHR10815">
    <property type="entry name" value="METHYLATED-DNA--PROTEIN-CYSTEINE METHYLTRANSFERASE"/>
    <property type="match status" value="1"/>
</dbReference>
<gene>
    <name evidence="12" type="ORF">G6034_00985</name>
</gene>
<comment type="catalytic activity">
    <reaction evidence="1 9">
        <text>a 4-O-methyl-thymidine in DNA + L-cysteinyl-[protein] = a thymidine in DNA + S-methyl-L-cysteinyl-[protein]</text>
        <dbReference type="Rhea" id="RHEA:53428"/>
        <dbReference type="Rhea" id="RHEA-COMP:10131"/>
        <dbReference type="Rhea" id="RHEA-COMP:10132"/>
        <dbReference type="Rhea" id="RHEA-COMP:13555"/>
        <dbReference type="Rhea" id="RHEA-COMP:13556"/>
        <dbReference type="ChEBI" id="CHEBI:29950"/>
        <dbReference type="ChEBI" id="CHEBI:82612"/>
        <dbReference type="ChEBI" id="CHEBI:137386"/>
        <dbReference type="ChEBI" id="CHEBI:137387"/>
        <dbReference type="EC" id="2.1.1.63"/>
    </reaction>
</comment>
<organism evidence="12 13">
    <name type="scientific">Arthrobacter wenxiniae</name>
    <dbReference type="NCBI Taxonomy" id="2713570"/>
    <lineage>
        <taxon>Bacteria</taxon>
        <taxon>Bacillati</taxon>
        <taxon>Actinomycetota</taxon>
        <taxon>Actinomycetes</taxon>
        <taxon>Micrococcales</taxon>
        <taxon>Micrococcaceae</taxon>
        <taxon>Arthrobacter</taxon>
    </lineage>
</organism>
<evidence type="ECO:0000256" key="3">
    <source>
        <dbReference type="ARBA" id="ARBA00022490"/>
    </source>
</evidence>
<evidence type="ECO:0000256" key="1">
    <source>
        <dbReference type="ARBA" id="ARBA00001286"/>
    </source>
</evidence>
<dbReference type="SUPFAM" id="SSF53155">
    <property type="entry name" value="Methylated DNA-protein cysteine methyltransferase domain"/>
    <property type="match status" value="1"/>
</dbReference>
<dbReference type="NCBIfam" id="TIGR00589">
    <property type="entry name" value="ogt"/>
    <property type="match status" value="1"/>
</dbReference>
<feature type="active site" description="Nucleophile; methyl group acceptor" evidence="9">
    <location>
        <position position="174"/>
    </location>
</feature>
<evidence type="ECO:0000256" key="7">
    <source>
        <dbReference type="ARBA" id="ARBA00023204"/>
    </source>
</evidence>
<dbReference type="EMBL" id="JAAMFM010000001">
    <property type="protein sequence ID" value="NVM93498.1"/>
    <property type="molecule type" value="Genomic_DNA"/>
</dbReference>
<keyword evidence="7 9" id="KW-0234">DNA repair</keyword>
<keyword evidence="6 9" id="KW-0227">DNA damage</keyword>
<dbReference type="GO" id="GO:0032259">
    <property type="term" value="P:methylation"/>
    <property type="evidence" value="ECO:0007669"/>
    <property type="project" value="UniProtKB-KW"/>
</dbReference>
<reference evidence="12 13" key="1">
    <citation type="submission" date="2020-02" db="EMBL/GenBank/DDBJ databases">
        <title>Genome sequence of strain AETb3-4.</title>
        <authorList>
            <person name="Gao J."/>
            <person name="Zhang X."/>
        </authorList>
    </citation>
    <scope>NUCLEOTIDE SEQUENCE [LARGE SCALE GENOMIC DNA]</scope>
    <source>
        <strain evidence="12 13">AETb3-4</strain>
    </source>
</reference>
<dbReference type="GO" id="GO:0005737">
    <property type="term" value="C:cytoplasm"/>
    <property type="evidence" value="ECO:0007669"/>
    <property type="project" value="UniProtKB-SubCell"/>
</dbReference>
<comment type="miscellaneous">
    <text evidence="9">This enzyme catalyzes only one turnover and therefore is not strictly catalytic. According to one definition, an enzyme is a biocatalyst that acts repeatedly and over many reaction cycles.</text>
</comment>
<keyword evidence="4 9" id="KW-0489">Methyltransferase</keyword>
<dbReference type="EC" id="2.1.1.63" evidence="9"/>
<dbReference type="HAMAP" id="MF_00772">
    <property type="entry name" value="OGT"/>
    <property type="match status" value="1"/>
</dbReference>
<dbReference type="InterPro" id="IPR036631">
    <property type="entry name" value="MGMT_N_sf"/>
</dbReference>
<dbReference type="PROSITE" id="PS00374">
    <property type="entry name" value="MGMT"/>
    <property type="match status" value="1"/>
</dbReference>
<dbReference type="PANTHER" id="PTHR10815:SF5">
    <property type="entry name" value="METHYLATED-DNA--PROTEIN-CYSTEINE METHYLTRANSFERASE"/>
    <property type="match status" value="1"/>
</dbReference>
<dbReference type="GO" id="GO:0006307">
    <property type="term" value="P:DNA alkylation repair"/>
    <property type="evidence" value="ECO:0007669"/>
    <property type="project" value="UniProtKB-UniRule"/>
</dbReference>
<dbReference type="Pfam" id="PF01035">
    <property type="entry name" value="DNA_binding_1"/>
    <property type="match status" value="1"/>
</dbReference>
<feature type="domain" description="Methylated-DNA-[protein]-cysteine S-methyltransferase DNA binding" evidence="10">
    <location>
        <begin position="124"/>
        <end position="202"/>
    </location>
</feature>
<evidence type="ECO:0000313" key="12">
    <source>
        <dbReference type="EMBL" id="NVM93498.1"/>
    </source>
</evidence>
<protein>
    <recommendedName>
        <fullName evidence="9">Methylated-DNA--protein-cysteine methyltransferase</fullName>
        <ecNumber evidence="9">2.1.1.63</ecNumber>
    </recommendedName>
    <alternativeName>
        <fullName evidence="9">6-O-methylguanine-DNA methyltransferase</fullName>
        <shortName evidence="9">MGMT</shortName>
    </alternativeName>
    <alternativeName>
        <fullName evidence="9">O-6-methylguanine-DNA-alkyltransferase</fullName>
    </alternativeName>
</protein>